<dbReference type="SUPFAM" id="SSF53383">
    <property type="entry name" value="PLP-dependent transferases"/>
    <property type="match status" value="1"/>
</dbReference>
<name>A0A4Y9SRA8_9BURK</name>
<proteinExistence type="predicted"/>
<evidence type="ECO:0000256" key="3">
    <source>
        <dbReference type="ARBA" id="ARBA00022679"/>
    </source>
</evidence>
<dbReference type="InterPro" id="IPR015421">
    <property type="entry name" value="PyrdxlP-dep_Trfase_major"/>
</dbReference>
<dbReference type="CDD" id="cd00609">
    <property type="entry name" value="AAT_like"/>
    <property type="match status" value="1"/>
</dbReference>
<feature type="domain" description="Aminotransferase class I/classII large" evidence="5">
    <location>
        <begin position="86"/>
        <end position="438"/>
    </location>
</feature>
<keyword evidence="3 6" id="KW-0808">Transferase</keyword>
<accession>A0A4Y9SRA8</accession>
<dbReference type="Proteomes" id="UP000297729">
    <property type="component" value="Unassembled WGS sequence"/>
</dbReference>
<comment type="caution">
    <text evidence="6">The sequence shown here is derived from an EMBL/GenBank/DDBJ whole genome shotgun (WGS) entry which is preliminary data.</text>
</comment>
<dbReference type="GO" id="GO:1901605">
    <property type="term" value="P:alpha-amino acid metabolic process"/>
    <property type="evidence" value="ECO:0007669"/>
    <property type="project" value="TreeGrafter"/>
</dbReference>
<dbReference type="OrthoDB" id="9808770at2"/>
<dbReference type="AlphaFoldDB" id="A0A4Y9SRA8"/>
<organism evidence="6 7">
    <name type="scientific">Duganella callida</name>
    <dbReference type="NCBI Taxonomy" id="2561932"/>
    <lineage>
        <taxon>Bacteria</taxon>
        <taxon>Pseudomonadati</taxon>
        <taxon>Pseudomonadota</taxon>
        <taxon>Betaproteobacteria</taxon>
        <taxon>Burkholderiales</taxon>
        <taxon>Oxalobacteraceae</taxon>
        <taxon>Telluria group</taxon>
        <taxon>Duganella</taxon>
    </lineage>
</organism>
<evidence type="ECO:0000256" key="4">
    <source>
        <dbReference type="ARBA" id="ARBA00022898"/>
    </source>
</evidence>
<keyword evidence="4" id="KW-0663">Pyridoxal phosphate</keyword>
<dbReference type="Pfam" id="PF00155">
    <property type="entry name" value="Aminotran_1_2"/>
    <property type="match status" value="1"/>
</dbReference>
<evidence type="ECO:0000256" key="1">
    <source>
        <dbReference type="ARBA" id="ARBA00001933"/>
    </source>
</evidence>
<dbReference type="InterPro" id="IPR015422">
    <property type="entry name" value="PyrdxlP-dep_Trfase_small"/>
</dbReference>
<gene>
    <name evidence="6" type="ORF">E4L98_04455</name>
</gene>
<keyword evidence="2 6" id="KW-0032">Aminotransferase</keyword>
<evidence type="ECO:0000256" key="2">
    <source>
        <dbReference type="ARBA" id="ARBA00022576"/>
    </source>
</evidence>
<keyword evidence="7" id="KW-1185">Reference proteome</keyword>
<dbReference type="InterPro" id="IPR050859">
    <property type="entry name" value="Class-I_PLP-dep_aminotransf"/>
</dbReference>
<sequence>MTHTPTPAGRGVVLARAALHASISDPALDAISFLNEVMDRYPQAISFAPGAPYAGLFDDIDPARYIARYSEYLATVKGRTPAQIRKQLYQYGPSKGVINELLAAALRRDEGMQVAPQALVVTVGCQEALLLVLRALCASEDDLLAVVNPCFAGIAGAASVLGVGMVPIDETESADGGASLDWAQLERACLRARADGKRIRALYVAPDFSNPSGTVLDLAARQRLLALAEREDFLLLEDNAYGFTAAPGCTLPTLKALDGHQRVIYFGTCAKICMPGVRVGFVVADQAVRDQHGQLRLLADELASLKSMVTVNTSPLCQAIVGGMLLEHGGSLAALSKDKGALYRRNLTLLLAALERHVGVNGDPAHGVHWNVPAGGFFVRMRLPVAADAALLDQCASRYGVLWTPMSYFHLNDGGNRQLRLSCSYLTPEQIDEGARRLAAFLHGELVRRKPAMLRPAIGSLLSPVEP</sequence>
<dbReference type="GO" id="GO:0030170">
    <property type="term" value="F:pyridoxal phosphate binding"/>
    <property type="evidence" value="ECO:0007669"/>
    <property type="project" value="InterPro"/>
</dbReference>
<dbReference type="PANTHER" id="PTHR42790:SF19">
    <property type="entry name" value="KYNURENINE_ALPHA-AMINOADIPATE AMINOTRANSFERASE, MITOCHONDRIAL"/>
    <property type="match status" value="1"/>
</dbReference>
<reference evidence="6 7" key="1">
    <citation type="submission" date="2019-03" db="EMBL/GenBank/DDBJ databases">
        <title>Draft Genome Sequence of Duganella callidus sp. nov., a Novel Duganella Species Isolated from Cultivated Soil.</title>
        <authorList>
            <person name="Raths R."/>
            <person name="Peta V."/>
            <person name="Bucking H."/>
        </authorList>
    </citation>
    <scope>NUCLEOTIDE SEQUENCE [LARGE SCALE GENOMIC DNA]</scope>
    <source>
        <strain evidence="6 7">DN04</strain>
    </source>
</reference>
<dbReference type="PANTHER" id="PTHR42790">
    <property type="entry name" value="AMINOTRANSFERASE"/>
    <property type="match status" value="1"/>
</dbReference>
<evidence type="ECO:0000259" key="5">
    <source>
        <dbReference type="Pfam" id="PF00155"/>
    </source>
</evidence>
<dbReference type="InterPro" id="IPR004839">
    <property type="entry name" value="Aminotransferase_I/II_large"/>
</dbReference>
<dbReference type="InterPro" id="IPR015424">
    <property type="entry name" value="PyrdxlP-dep_Trfase"/>
</dbReference>
<comment type="cofactor">
    <cofactor evidence="1">
        <name>pyridoxal 5'-phosphate</name>
        <dbReference type="ChEBI" id="CHEBI:597326"/>
    </cofactor>
</comment>
<dbReference type="GO" id="GO:0008483">
    <property type="term" value="F:transaminase activity"/>
    <property type="evidence" value="ECO:0007669"/>
    <property type="project" value="UniProtKB-KW"/>
</dbReference>
<dbReference type="EMBL" id="SPVG01000041">
    <property type="protein sequence ID" value="TFW29131.1"/>
    <property type="molecule type" value="Genomic_DNA"/>
</dbReference>
<evidence type="ECO:0000313" key="6">
    <source>
        <dbReference type="EMBL" id="TFW29131.1"/>
    </source>
</evidence>
<protein>
    <submittedName>
        <fullName evidence="6">PLP-dependent aminotransferase family protein</fullName>
    </submittedName>
</protein>
<dbReference type="Gene3D" id="3.40.640.10">
    <property type="entry name" value="Type I PLP-dependent aspartate aminotransferase-like (Major domain)"/>
    <property type="match status" value="1"/>
</dbReference>
<dbReference type="RefSeq" id="WP_135200369.1">
    <property type="nucleotide sequence ID" value="NZ_SPVG01000041.1"/>
</dbReference>
<evidence type="ECO:0000313" key="7">
    <source>
        <dbReference type="Proteomes" id="UP000297729"/>
    </source>
</evidence>
<dbReference type="Gene3D" id="3.90.1150.10">
    <property type="entry name" value="Aspartate Aminotransferase, domain 1"/>
    <property type="match status" value="1"/>
</dbReference>